<dbReference type="Pfam" id="PF17771">
    <property type="entry name" value="ADAMTS_CR_2"/>
    <property type="match status" value="1"/>
</dbReference>
<sequence length="1043" mass="118914">MFRSTSVRCSTLLLTVVSLFIAFASSADLLHQRPCEVDRTEIVFPRLHTSVPTRGRSFHANQAGTELPSTFDVTLTWRGRHRRMTLFQSDVASKKMVVVYEDVTHNDTVVDTEQENCYYNGFLKKERTSYAAISACDGLAGYIQTDEEMLFIEPADAGRTEERQSERRPHLLYSCKDQGLATGNFTDTGEMPPVTADPHPRRRRRRSTGRKRYLEVQLVVDHTITAMHSRSRVKAYVMTLMNIANAVYQHPSLGVNLRVVVTELILLEKEQQRDVLIKKDAYRTVQKFCTWAMYRKSASFNAKHDISVLLTREKLGPAGYAPITGLCNPSRACAAITDEGFTSGFIIAHEMAHVFGLFHDGHGNACSGRRYTTAIMAPLVEAKLNHYWWSDCSKQQMQHVINYLYCLNDEPDLASDVDHYDLDSGHDLDDEMGKDYSLDFQCRLEFGNRFGLCSAFHADSCDMLWCSDRNTPQLCRTKRGPPVPGSHCGYERQCRDRRCSYVGNEKAVHGDWAAWSSWGECSVQCGTGIKRRRRFCTNPKPAFGGRECEGEDETWDTCVAEDCDTFYDSREAHCAVWNDMDIRPGQHDWKSYQTKKESERCKQTCVSSVTREVLTIDVVVSDGTPCDYDDPSNICYLGTCLSVGCDGLQNSTKDYDSCGICGGDNSQCKTVSGRFSRPPKAEDKYESIVYLPKGARDIEVIKQGAAKHFIALKEADYGRYPLNGAKTRESSRDFIVSGARFEYESKYDRQSLKSRGPIQTNLEVMLYPNGDKSKASVTYKYSINKNDFTLERRKYKWMFKDWSQCSVTCGEGVTSIMHACYDKDTQEEQDDEKCQFLEPPRQDEAPCSREPCSRTRYMWSMTNDWSACSAEECSGEEGEETQGYICQRHHLDNDTFEDVGMEMCDQDSTPAYTRNCTAPPCRNLDWTIGHWSECSVTCGKGRQFRTVYCGDPDTDSDDIYCKDIPPALSRGCEKRRCKGVQRGDECLDKYSFCAKSNGLNFKCRSKRFNEICCLSCQRQQSAARRPKLSHWAMYRRRMLERRY</sequence>
<evidence type="ECO:0000256" key="10">
    <source>
        <dbReference type="PIRSR" id="PIRSR613273-1"/>
    </source>
</evidence>
<accession>A0AAN9BUF3</accession>
<keyword evidence="15" id="KW-0732">Signal</keyword>
<evidence type="ECO:0000313" key="19">
    <source>
        <dbReference type="Proteomes" id="UP001374579"/>
    </source>
</evidence>
<feature type="chain" id="PRO_5044711019" description="Peptidase M12B domain-containing protein" evidence="15">
    <location>
        <begin position="27"/>
        <end position="1043"/>
    </location>
</feature>
<evidence type="ECO:0000256" key="5">
    <source>
        <dbReference type="ARBA" id="ARBA00022801"/>
    </source>
</evidence>
<evidence type="ECO:0000256" key="12">
    <source>
        <dbReference type="PIRSR" id="PIRSR613273-3"/>
    </source>
</evidence>
<evidence type="ECO:0000256" key="3">
    <source>
        <dbReference type="ARBA" id="ARBA00022670"/>
    </source>
</evidence>
<proteinExistence type="predicted"/>
<comment type="cofactor">
    <cofactor evidence="11">
        <name>Zn(2+)</name>
        <dbReference type="ChEBI" id="CHEBI:29105"/>
    </cofactor>
    <text evidence="11">Binds 1 zinc ion per subunit.</text>
</comment>
<gene>
    <name evidence="17" type="ORF">V1264_011160</name>
    <name evidence="18" type="ORF">V1264_011164</name>
</gene>
<feature type="binding site" evidence="11">
    <location>
        <position position="409"/>
    </location>
    <ligand>
        <name>Ca(2+)</name>
        <dbReference type="ChEBI" id="CHEBI:29108"/>
        <label>1</label>
    </ligand>
</feature>
<dbReference type="PROSITE" id="PS50215">
    <property type="entry name" value="ADAM_MEPRO"/>
    <property type="match status" value="1"/>
</dbReference>
<feature type="binding site" evidence="11">
    <location>
        <position position="305"/>
    </location>
    <ligand>
        <name>Ca(2+)</name>
        <dbReference type="ChEBI" id="CHEBI:29108"/>
        <label>1</label>
    </ligand>
</feature>
<evidence type="ECO:0000256" key="13">
    <source>
        <dbReference type="PROSITE-ProRule" id="PRU00276"/>
    </source>
</evidence>
<evidence type="ECO:0000256" key="15">
    <source>
        <dbReference type="SAM" id="SignalP"/>
    </source>
</evidence>
<evidence type="ECO:0000259" key="16">
    <source>
        <dbReference type="PROSITE" id="PS50215"/>
    </source>
</evidence>
<feature type="binding site" evidence="11 13">
    <location>
        <position position="359"/>
    </location>
    <ligand>
        <name>Zn(2+)</name>
        <dbReference type="ChEBI" id="CHEBI:29105"/>
        <note>catalytic</note>
    </ligand>
</feature>
<feature type="disulfide bond" evidence="12">
    <location>
        <begin position="366"/>
        <end position="392"/>
    </location>
</feature>
<dbReference type="GO" id="GO:0046872">
    <property type="term" value="F:metal ion binding"/>
    <property type="evidence" value="ECO:0007669"/>
    <property type="project" value="UniProtKB-KW"/>
</dbReference>
<keyword evidence="3" id="KW-0645">Protease</keyword>
<feature type="disulfide bond" evidence="12">
    <location>
        <begin position="442"/>
        <end position="466"/>
    </location>
</feature>
<evidence type="ECO:0000313" key="17">
    <source>
        <dbReference type="EMBL" id="KAK7111550.1"/>
    </source>
</evidence>
<dbReference type="InterPro" id="IPR045371">
    <property type="entry name" value="ADAMTS_CR_3"/>
</dbReference>
<keyword evidence="11" id="KW-0106">Calcium</keyword>
<feature type="binding site" evidence="11">
    <location>
        <position position="215"/>
    </location>
    <ligand>
        <name>Ca(2+)</name>
        <dbReference type="ChEBI" id="CHEBI:29108"/>
        <label>1</label>
    </ligand>
</feature>
<dbReference type="PANTHER" id="PTHR13723:SF304">
    <property type="entry name" value="A DISINTEGRIN AND METALLOPROTEINASE WITH THROMBOSPONDIN MOTIFS 2-LIKE PROTEIN"/>
    <property type="match status" value="1"/>
</dbReference>
<keyword evidence="2" id="KW-0964">Secreted</keyword>
<dbReference type="AlphaFoldDB" id="A0AAN9BUF3"/>
<dbReference type="SMART" id="SM00209">
    <property type="entry name" value="TSP1"/>
    <property type="match status" value="3"/>
</dbReference>
<dbReference type="Pfam" id="PF19030">
    <property type="entry name" value="TSP1_ADAMTS"/>
    <property type="match status" value="2"/>
</dbReference>
<evidence type="ECO:0000256" key="4">
    <source>
        <dbReference type="ARBA" id="ARBA00022723"/>
    </source>
</evidence>
<feature type="signal peptide" evidence="15">
    <location>
        <begin position="1"/>
        <end position="26"/>
    </location>
</feature>
<feature type="binding site" evidence="11">
    <location>
        <position position="409"/>
    </location>
    <ligand>
        <name>Ca(2+)</name>
        <dbReference type="ChEBI" id="CHEBI:29108"/>
        <label>2</label>
    </ligand>
</feature>
<dbReference type="InterPro" id="IPR010294">
    <property type="entry name" value="ADAMTS_spacer1"/>
</dbReference>
<evidence type="ECO:0000256" key="2">
    <source>
        <dbReference type="ARBA" id="ARBA00022525"/>
    </source>
</evidence>
<dbReference type="Gene3D" id="3.40.1620.60">
    <property type="match status" value="1"/>
</dbReference>
<dbReference type="Proteomes" id="UP001374579">
    <property type="component" value="Unassembled WGS sequence"/>
</dbReference>
<evidence type="ECO:0000256" key="7">
    <source>
        <dbReference type="ARBA" id="ARBA00023049"/>
    </source>
</evidence>
<dbReference type="SUPFAM" id="SSF55486">
    <property type="entry name" value="Metalloproteases ('zincins'), catalytic domain"/>
    <property type="match status" value="1"/>
</dbReference>
<name>A0AAN9BUF3_9CAEN</name>
<dbReference type="InterPro" id="IPR001590">
    <property type="entry name" value="Peptidase_M12B"/>
</dbReference>
<dbReference type="InterPro" id="IPR050439">
    <property type="entry name" value="ADAMTS_ADAMTS-like"/>
</dbReference>
<dbReference type="GO" id="GO:0031012">
    <property type="term" value="C:extracellular matrix"/>
    <property type="evidence" value="ECO:0007669"/>
    <property type="project" value="TreeGrafter"/>
</dbReference>
<dbReference type="InterPro" id="IPR024079">
    <property type="entry name" value="MetalloPept_cat_dom_sf"/>
</dbReference>
<keyword evidence="8 12" id="KW-1015">Disulfide bond</keyword>
<feature type="binding site" evidence="11 13">
    <location>
        <position position="349"/>
    </location>
    <ligand>
        <name>Zn(2+)</name>
        <dbReference type="ChEBI" id="CHEBI:29105"/>
        <note>catalytic</note>
    </ligand>
</feature>
<feature type="binding site" evidence="11 13">
    <location>
        <position position="353"/>
    </location>
    <ligand>
        <name>Zn(2+)</name>
        <dbReference type="ChEBI" id="CHEBI:29105"/>
        <note>catalytic</note>
    </ligand>
</feature>
<evidence type="ECO:0000313" key="18">
    <source>
        <dbReference type="EMBL" id="KAK7111554.1"/>
    </source>
</evidence>
<comment type="caution">
    <text evidence="13">Lacks conserved residue(s) required for the propagation of feature annotation.</text>
</comment>
<keyword evidence="6 11" id="KW-0862">Zinc</keyword>
<feature type="domain" description="Peptidase M12B" evidence="16">
    <location>
        <begin position="212"/>
        <end position="402"/>
    </location>
</feature>
<feature type="disulfide bond" evidence="12">
    <location>
        <begin position="289"/>
        <end position="333"/>
    </location>
</feature>
<protein>
    <recommendedName>
        <fullName evidence="16">Peptidase M12B domain-containing protein</fullName>
    </recommendedName>
</protein>
<dbReference type="EMBL" id="JBAMIC010000002">
    <property type="protein sequence ID" value="KAK7111550.1"/>
    <property type="molecule type" value="Genomic_DNA"/>
</dbReference>
<dbReference type="GO" id="GO:0004222">
    <property type="term" value="F:metalloendopeptidase activity"/>
    <property type="evidence" value="ECO:0007669"/>
    <property type="project" value="InterPro"/>
</dbReference>
<dbReference type="Gene3D" id="2.20.100.10">
    <property type="entry name" value="Thrombospondin type-1 (TSP1) repeat"/>
    <property type="match status" value="3"/>
</dbReference>
<dbReference type="Pfam" id="PF01421">
    <property type="entry name" value="Reprolysin"/>
    <property type="match status" value="1"/>
</dbReference>
<dbReference type="FunFam" id="2.20.100.10:FF:000001">
    <property type="entry name" value="semaphorin-5A isoform X1"/>
    <property type="match status" value="1"/>
</dbReference>
<feature type="disulfide bond" evidence="12">
    <location>
        <begin position="525"/>
        <end position="563"/>
    </location>
</feature>
<comment type="subcellular location">
    <subcellularLocation>
        <location evidence="1">Secreted</location>
    </subcellularLocation>
</comment>
<keyword evidence="4 11" id="KW-0479">Metal-binding</keyword>
<evidence type="ECO:0000256" key="11">
    <source>
        <dbReference type="PIRSR" id="PIRSR613273-2"/>
    </source>
</evidence>
<keyword evidence="19" id="KW-1185">Reference proteome</keyword>
<dbReference type="GO" id="GO:0006508">
    <property type="term" value="P:proteolysis"/>
    <property type="evidence" value="ECO:0007669"/>
    <property type="project" value="UniProtKB-KW"/>
</dbReference>
<organism evidence="18 19">
    <name type="scientific">Littorina saxatilis</name>
    <dbReference type="NCBI Taxonomy" id="31220"/>
    <lineage>
        <taxon>Eukaryota</taxon>
        <taxon>Metazoa</taxon>
        <taxon>Spiralia</taxon>
        <taxon>Lophotrochozoa</taxon>
        <taxon>Mollusca</taxon>
        <taxon>Gastropoda</taxon>
        <taxon>Caenogastropoda</taxon>
        <taxon>Littorinimorpha</taxon>
        <taxon>Littorinoidea</taxon>
        <taxon>Littorinidae</taxon>
        <taxon>Littorina</taxon>
    </lineage>
</organism>
<keyword evidence="9" id="KW-0325">Glycoprotein</keyword>
<dbReference type="PANTHER" id="PTHR13723">
    <property type="entry name" value="ADAMTS A DISINTEGRIN AND METALLOPROTEASE WITH THROMBOSPONDIN MOTIFS PROTEASE"/>
    <property type="match status" value="1"/>
</dbReference>
<dbReference type="InterPro" id="IPR041645">
    <property type="entry name" value="ADAMTS_CR_2"/>
</dbReference>
<feature type="disulfide bond" evidence="12">
    <location>
        <begin position="536"/>
        <end position="548"/>
    </location>
</feature>
<feature type="region of interest" description="Disordered" evidence="14">
    <location>
        <begin position="182"/>
        <end position="208"/>
    </location>
</feature>
<dbReference type="Pfam" id="PF19236">
    <property type="entry name" value="ADAMTS_CR_3"/>
    <property type="match status" value="1"/>
</dbReference>
<feature type="active site" evidence="10 13">
    <location>
        <position position="350"/>
    </location>
</feature>
<dbReference type="InterPro" id="IPR036383">
    <property type="entry name" value="TSP1_rpt_sf"/>
</dbReference>
<dbReference type="GO" id="GO:0030198">
    <property type="term" value="P:extracellular matrix organization"/>
    <property type="evidence" value="ECO:0007669"/>
    <property type="project" value="InterPro"/>
</dbReference>
<comment type="caution">
    <text evidence="18">The sequence shown here is derived from an EMBL/GenBank/DDBJ whole genome shotgun (WGS) entry which is preliminary data.</text>
</comment>
<feature type="disulfide bond" evidence="12">
    <location>
        <begin position="327"/>
        <end position="406"/>
    </location>
</feature>
<evidence type="ECO:0000256" key="6">
    <source>
        <dbReference type="ARBA" id="ARBA00022833"/>
    </source>
</evidence>
<dbReference type="Pfam" id="PF05986">
    <property type="entry name" value="ADAMTS_spacer1"/>
    <property type="match status" value="1"/>
</dbReference>
<evidence type="ECO:0000256" key="14">
    <source>
        <dbReference type="SAM" id="MobiDB-lite"/>
    </source>
</evidence>
<dbReference type="InterPro" id="IPR013273">
    <property type="entry name" value="ADAMTS/ADAMTS-like"/>
</dbReference>
<keyword evidence="7" id="KW-0482">Metalloprotease</keyword>
<keyword evidence="5" id="KW-0378">Hydrolase</keyword>
<dbReference type="PRINTS" id="PR01857">
    <property type="entry name" value="ADAMTSFAMILY"/>
</dbReference>
<evidence type="ECO:0000256" key="8">
    <source>
        <dbReference type="ARBA" id="ARBA00023157"/>
    </source>
</evidence>
<reference evidence="18 19" key="1">
    <citation type="submission" date="2024-02" db="EMBL/GenBank/DDBJ databases">
        <title>Chromosome-scale genome assembly of the rough periwinkle Littorina saxatilis.</title>
        <authorList>
            <person name="De Jode A."/>
            <person name="Faria R."/>
            <person name="Formenti G."/>
            <person name="Sims Y."/>
            <person name="Smith T.P."/>
            <person name="Tracey A."/>
            <person name="Wood J.M.D."/>
            <person name="Zagrodzka Z.B."/>
            <person name="Johannesson K."/>
            <person name="Butlin R.K."/>
            <person name="Leder E.H."/>
        </authorList>
    </citation>
    <scope>NUCLEOTIDE SEQUENCE [LARGE SCALE GENOMIC DNA]</scope>
    <source>
        <strain evidence="18">Snail1</strain>
        <tissue evidence="18">Muscle</tissue>
    </source>
</reference>
<feature type="disulfide bond" evidence="12">
    <location>
        <begin position="453"/>
        <end position="475"/>
    </location>
</feature>
<evidence type="ECO:0000256" key="1">
    <source>
        <dbReference type="ARBA" id="ARBA00004613"/>
    </source>
</evidence>
<dbReference type="Pfam" id="PF00090">
    <property type="entry name" value="TSP_1"/>
    <property type="match status" value="1"/>
</dbReference>
<evidence type="ECO:0000256" key="9">
    <source>
        <dbReference type="ARBA" id="ARBA00023180"/>
    </source>
</evidence>
<dbReference type="SUPFAM" id="SSF82895">
    <property type="entry name" value="TSP-1 type 1 repeat"/>
    <property type="match status" value="3"/>
</dbReference>
<feature type="disulfide bond" evidence="12">
    <location>
        <begin position="488"/>
        <end position="499"/>
    </location>
</feature>
<dbReference type="InterPro" id="IPR000884">
    <property type="entry name" value="TSP1_rpt"/>
</dbReference>
<dbReference type="EMBL" id="JBAMIC010000002">
    <property type="protein sequence ID" value="KAK7111554.1"/>
    <property type="molecule type" value="Genomic_DNA"/>
</dbReference>
<feature type="binding site" evidence="11">
    <location>
        <position position="215"/>
    </location>
    <ligand>
        <name>Ca(2+)</name>
        <dbReference type="ChEBI" id="CHEBI:29108"/>
        <label>2</label>
    </ligand>
</feature>
<feature type="disulfide bond" evidence="12">
    <location>
        <begin position="461"/>
        <end position="494"/>
    </location>
</feature>
<dbReference type="Gene3D" id="3.40.390.10">
    <property type="entry name" value="Collagenase (Catalytic Domain)"/>
    <property type="match status" value="1"/>
</dbReference>
<dbReference type="Gene3D" id="2.60.120.830">
    <property type="match status" value="1"/>
</dbReference>
<dbReference type="PROSITE" id="PS50092">
    <property type="entry name" value="TSP1"/>
    <property type="match status" value="3"/>
</dbReference>
<dbReference type="GO" id="GO:0005576">
    <property type="term" value="C:extracellular region"/>
    <property type="evidence" value="ECO:0007669"/>
    <property type="project" value="UniProtKB-SubCell"/>
</dbReference>
<feature type="disulfide bond" evidence="12">
    <location>
        <begin position="521"/>
        <end position="558"/>
    </location>
</feature>
<feature type="binding site" evidence="11">
    <location>
        <position position="406"/>
    </location>
    <ligand>
        <name>Ca(2+)</name>
        <dbReference type="ChEBI" id="CHEBI:29108"/>
        <label>1</label>
    </ligand>
</feature>